<dbReference type="CDD" id="cd04453">
    <property type="entry name" value="S1_RNase_E"/>
    <property type="match status" value="1"/>
</dbReference>
<dbReference type="InterPro" id="IPR003029">
    <property type="entry name" value="S1_domain"/>
</dbReference>
<evidence type="ECO:0000256" key="3">
    <source>
        <dbReference type="ARBA" id="ARBA00005663"/>
    </source>
</evidence>
<dbReference type="GO" id="GO:0006364">
    <property type="term" value="P:rRNA processing"/>
    <property type="evidence" value="ECO:0007669"/>
    <property type="project" value="UniProtKB-KW"/>
</dbReference>
<dbReference type="EMBL" id="UHIO01000001">
    <property type="protein sequence ID" value="SUP45026.1"/>
    <property type="molecule type" value="Genomic_DNA"/>
</dbReference>
<evidence type="ECO:0000256" key="15">
    <source>
        <dbReference type="ARBA" id="ARBA00022884"/>
    </source>
</evidence>
<evidence type="ECO:0000256" key="8">
    <source>
        <dbReference type="ARBA" id="ARBA00022694"/>
    </source>
</evidence>
<evidence type="ECO:0000256" key="9">
    <source>
        <dbReference type="ARBA" id="ARBA00022722"/>
    </source>
</evidence>
<evidence type="ECO:0000256" key="1">
    <source>
        <dbReference type="ARBA" id="ARBA00001946"/>
    </source>
</evidence>
<dbReference type="GO" id="GO:0019843">
    <property type="term" value="F:rRNA binding"/>
    <property type="evidence" value="ECO:0007669"/>
    <property type="project" value="UniProtKB-KW"/>
</dbReference>
<feature type="domain" description="S1 motif" evidence="16">
    <location>
        <begin position="37"/>
        <end position="107"/>
    </location>
</feature>
<proteinExistence type="inferred from homology"/>
<keyword evidence="6" id="KW-0698">rRNA processing</keyword>
<evidence type="ECO:0000256" key="2">
    <source>
        <dbReference type="ARBA" id="ARBA00004496"/>
    </source>
</evidence>
<accession>A0A380NNW9</accession>
<dbReference type="RefSeq" id="WP_115311013.1">
    <property type="nucleotide sequence ID" value="NZ_UHIO01000001.1"/>
</dbReference>
<keyword evidence="10" id="KW-0479">Metal-binding</keyword>
<evidence type="ECO:0000256" key="4">
    <source>
        <dbReference type="ARBA" id="ARBA00017719"/>
    </source>
</evidence>
<evidence type="ECO:0000256" key="5">
    <source>
        <dbReference type="ARBA" id="ARBA00022490"/>
    </source>
</evidence>
<gene>
    <name evidence="17" type="primary">rne</name>
    <name evidence="17" type="ORF">NCTC12020_01957</name>
</gene>
<dbReference type="GO" id="GO:0005737">
    <property type="term" value="C:cytoplasm"/>
    <property type="evidence" value="ECO:0007669"/>
    <property type="project" value="UniProtKB-SubCell"/>
</dbReference>
<comment type="cofactor">
    <cofactor evidence="1">
        <name>Mg(2+)</name>
        <dbReference type="ChEBI" id="CHEBI:18420"/>
    </cofactor>
</comment>
<dbReference type="Pfam" id="PF10150">
    <property type="entry name" value="RNase_E_G"/>
    <property type="match status" value="1"/>
</dbReference>
<comment type="subcellular location">
    <subcellularLocation>
        <location evidence="2">Cytoplasm</location>
    </subcellularLocation>
</comment>
<dbReference type="Pfam" id="PF20833">
    <property type="entry name" value="RNase_E_G_Thio"/>
    <property type="match status" value="1"/>
</dbReference>
<evidence type="ECO:0000256" key="11">
    <source>
        <dbReference type="ARBA" id="ARBA00022730"/>
    </source>
</evidence>
<evidence type="ECO:0000256" key="10">
    <source>
        <dbReference type="ARBA" id="ARBA00022723"/>
    </source>
</evidence>
<dbReference type="InterPro" id="IPR019307">
    <property type="entry name" value="RNA-bd_AU-1/RNase_E/G"/>
</dbReference>
<reference evidence="17 18" key="1">
    <citation type="submission" date="2018-06" db="EMBL/GenBank/DDBJ databases">
        <authorList>
            <consortium name="Pathogen Informatics"/>
            <person name="Doyle S."/>
        </authorList>
    </citation>
    <scope>NUCLEOTIDE SEQUENCE [LARGE SCALE GENOMIC DNA]</scope>
    <source>
        <strain evidence="17 18">NCTC12020</strain>
    </source>
</reference>
<evidence type="ECO:0000256" key="14">
    <source>
        <dbReference type="ARBA" id="ARBA00022842"/>
    </source>
</evidence>
<keyword evidence="7" id="KW-0820">tRNA-binding</keyword>
<dbReference type="Gene3D" id="2.40.50.140">
    <property type="entry name" value="Nucleic acid-binding proteins"/>
    <property type="match status" value="1"/>
</dbReference>
<sequence>MKRIVANVMAEEIRMVLLDEANQLIDTAFHRPSREETINHIYKGIVRNVLPGMSAAFVDIGLKQNAYLNLKQGKQTKAMGKLHVGQTVLVQVVKEEMLGKGARVSADVSLAGRFMVLLPYSDGLHISKRITDDALRAQLAELAAPYLARGCGFILRTAAATASAEALQGDMEFLWNTWVQLQNRYKVAKGATELYSDADFWFRLIREYLSRDVSEIIVDDRGAYEHLRDLLEVTNMLDTVKLICHEGAEPVFKEWQIESQLDTLLNSRVDLPSGGFLKIDTTEALTVIDVNSGHYTGRSGTASEVALEVNREAAQMIARQLRLRDIGGIIICDFIDLPKKTQREALVAYLTELVRKDPIKTVVCGITSLGLVEITRKRERQGLQTILYDTCSQCGGTGQLLSAETVYLQIVRRLRELYRAGRLKSDILIEVSEDVGRYFTKAVIAQLEGECKRTIRLDVQSTMNREAYSLLAVNEN</sequence>
<dbReference type="AlphaFoldDB" id="A0A380NNW9"/>
<name>A0A380NNW9_9FIRM</name>
<protein>
    <recommendedName>
        <fullName evidence="4">Ribonuclease G</fullName>
    </recommendedName>
</protein>
<evidence type="ECO:0000313" key="17">
    <source>
        <dbReference type="EMBL" id="SUP45026.1"/>
    </source>
</evidence>
<dbReference type="SUPFAM" id="SSF50249">
    <property type="entry name" value="Nucleic acid-binding proteins"/>
    <property type="match status" value="1"/>
</dbReference>
<dbReference type="GO" id="GO:0004519">
    <property type="term" value="F:endonuclease activity"/>
    <property type="evidence" value="ECO:0007669"/>
    <property type="project" value="UniProtKB-KW"/>
</dbReference>
<keyword evidence="13 17" id="KW-0378">Hydrolase</keyword>
<dbReference type="OrthoDB" id="9804278at2"/>
<keyword evidence="18" id="KW-1185">Reference proteome</keyword>
<evidence type="ECO:0000256" key="7">
    <source>
        <dbReference type="ARBA" id="ARBA00022555"/>
    </source>
</evidence>
<keyword evidence="15" id="KW-0694">RNA-binding</keyword>
<dbReference type="GO" id="GO:0008033">
    <property type="term" value="P:tRNA processing"/>
    <property type="evidence" value="ECO:0007669"/>
    <property type="project" value="UniProtKB-KW"/>
</dbReference>
<dbReference type="InterPro" id="IPR048583">
    <property type="entry name" value="RNase_E_G_thioredoxin-like"/>
</dbReference>
<dbReference type="PANTHER" id="PTHR30001">
    <property type="entry name" value="RIBONUCLEASE"/>
    <property type="match status" value="1"/>
</dbReference>
<dbReference type="SMART" id="SM00316">
    <property type="entry name" value="S1"/>
    <property type="match status" value="1"/>
</dbReference>
<keyword evidence="14" id="KW-0460">Magnesium</keyword>
<keyword evidence="5" id="KW-0963">Cytoplasm</keyword>
<organism evidence="17 18">
    <name type="scientific">Veillonella criceti</name>
    <dbReference type="NCBI Taxonomy" id="103891"/>
    <lineage>
        <taxon>Bacteria</taxon>
        <taxon>Bacillati</taxon>
        <taxon>Bacillota</taxon>
        <taxon>Negativicutes</taxon>
        <taxon>Veillonellales</taxon>
        <taxon>Veillonellaceae</taxon>
        <taxon>Veillonella</taxon>
    </lineage>
</organism>
<evidence type="ECO:0000259" key="16">
    <source>
        <dbReference type="SMART" id="SM00316"/>
    </source>
</evidence>
<evidence type="ECO:0000313" key="18">
    <source>
        <dbReference type="Proteomes" id="UP000255367"/>
    </source>
</evidence>
<dbReference type="GO" id="GO:0016787">
    <property type="term" value="F:hydrolase activity"/>
    <property type="evidence" value="ECO:0007669"/>
    <property type="project" value="UniProtKB-KW"/>
</dbReference>
<dbReference type="PANTHER" id="PTHR30001:SF0">
    <property type="entry name" value="RIBONUCLEASE G"/>
    <property type="match status" value="1"/>
</dbReference>
<dbReference type="GO" id="GO:0004540">
    <property type="term" value="F:RNA nuclease activity"/>
    <property type="evidence" value="ECO:0007669"/>
    <property type="project" value="InterPro"/>
</dbReference>
<keyword evidence="11" id="KW-0699">rRNA-binding</keyword>
<dbReference type="Gene3D" id="3.40.1260.20">
    <property type="entry name" value="Ribonuclease E, catalytic domain"/>
    <property type="match status" value="1"/>
</dbReference>
<dbReference type="InterPro" id="IPR012340">
    <property type="entry name" value="NA-bd_OB-fold"/>
</dbReference>
<comment type="similarity">
    <text evidence="3">Belongs to the RNase E/G family. RNase G subfamily.</text>
</comment>
<dbReference type="GO" id="GO:0000049">
    <property type="term" value="F:tRNA binding"/>
    <property type="evidence" value="ECO:0007669"/>
    <property type="project" value="UniProtKB-KW"/>
</dbReference>
<evidence type="ECO:0000256" key="12">
    <source>
        <dbReference type="ARBA" id="ARBA00022759"/>
    </source>
</evidence>
<keyword evidence="9" id="KW-0540">Nuclease</keyword>
<keyword evidence="8" id="KW-0819">tRNA processing</keyword>
<keyword evidence="12" id="KW-0255">Endonuclease</keyword>
<dbReference type="InterPro" id="IPR004659">
    <property type="entry name" value="RNase_E/G"/>
</dbReference>
<evidence type="ECO:0000256" key="6">
    <source>
        <dbReference type="ARBA" id="ARBA00022552"/>
    </source>
</evidence>
<dbReference type="GO" id="GO:0046872">
    <property type="term" value="F:metal ion binding"/>
    <property type="evidence" value="ECO:0007669"/>
    <property type="project" value="UniProtKB-KW"/>
</dbReference>
<dbReference type="Proteomes" id="UP000255367">
    <property type="component" value="Unassembled WGS sequence"/>
</dbReference>
<dbReference type="NCBIfam" id="TIGR00757">
    <property type="entry name" value="RNaseEG"/>
    <property type="match status" value="1"/>
</dbReference>
<evidence type="ECO:0000256" key="13">
    <source>
        <dbReference type="ARBA" id="ARBA00022801"/>
    </source>
</evidence>